<dbReference type="Pfam" id="PF02256">
    <property type="entry name" value="Fe_hyd_SSU"/>
    <property type="match status" value="1"/>
</dbReference>
<evidence type="ECO:0000313" key="3">
    <source>
        <dbReference type="Proteomes" id="UP000823912"/>
    </source>
</evidence>
<protein>
    <submittedName>
        <fullName evidence="2">Iron hydrogenase small subunit</fullName>
    </submittedName>
</protein>
<dbReference type="InterPro" id="IPR003149">
    <property type="entry name" value="Fe_hydrogenase_ssu"/>
</dbReference>
<dbReference type="InterPro" id="IPR050340">
    <property type="entry name" value="Cytosolic_Fe-S_CAF"/>
</dbReference>
<reference evidence="2" key="1">
    <citation type="submission" date="2020-10" db="EMBL/GenBank/DDBJ databases">
        <authorList>
            <person name="Gilroy R."/>
        </authorList>
    </citation>
    <scope>NUCLEOTIDE SEQUENCE</scope>
    <source>
        <strain evidence="2">ChiSjej5B23-6657</strain>
    </source>
</reference>
<dbReference type="Gene3D" id="4.10.260.20">
    <property type="entry name" value="Iron hydrogenase, small subunit"/>
    <property type="match status" value="1"/>
</dbReference>
<evidence type="ECO:0000313" key="2">
    <source>
        <dbReference type="EMBL" id="HIR69924.1"/>
    </source>
</evidence>
<dbReference type="PANTHER" id="PTHR11615">
    <property type="entry name" value="NITRATE, FORMATE, IRON DEHYDROGENASE"/>
    <property type="match status" value="1"/>
</dbReference>
<accession>A0A9D1E7N9</accession>
<evidence type="ECO:0000259" key="1">
    <source>
        <dbReference type="SMART" id="SM00902"/>
    </source>
</evidence>
<feature type="non-terminal residue" evidence="2">
    <location>
        <position position="1"/>
    </location>
</feature>
<dbReference type="SUPFAM" id="SSF53920">
    <property type="entry name" value="Fe-only hydrogenase"/>
    <property type="match status" value="1"/>
</dbReference>
<proteinExistence type="predicted"/>
<dbReference type="InterPro" id="IPR009016">
    <property type="entry name" value="Fe_hydrogenase"/>
</dbReference>
<dbReference type="Pfam" id="PF02906">
    <property type="entry name" value="Fe_hyd_lg_C"/>
    <property type="match status" value="1"/>
</dbReference>
<feature type="domain" description="Iron hydrogenase small subunit" evidence="1">
    <location>
        <begin position="77"/>
        <end position="136"/>
    </location>
</feature>
<dbReference type="EMBL" id="DVHM01000027">
    <property type="protein sequence ID" value="HIR69924.1"/>
    <property type="molecule type" value="Genomic_DNA"/>
</dbReference>
<sequence>EGKNPGPDDFSVVRGEKGIREVTVTIAGREVRAAVVTGLANAEKMMQRIRKGKAQYDFVEVMACPGGCVGGGGQPIHDGMELAKERGERLYDLDAASTLRFSHENPAIQDVYDHFLGQPLSKRAHDLLHTRQADWTM</sequence>
<organism evidence="2 3">
    <name type="scientific">Candidatus Pullilachnospira gallistercoris</name>
    <dbReference type="NCBI Taxonomy" id="2840911"/>
    <lineage>
        <taxon>Bacteria</taxon>
        <taxon>Bacillati</taxon>
        <taxon>Bacillota</taxon>
        <taxon>Clostridia</taxon>
        <taxon>Lachnospirales</taxon>
        <taxon>Lachnospiraceae</taxon>
        <taxon>Lachnospiraceae incertae sedis</taxon>
        <taxon>Candidatus Pullilachnospira</taxon>
    </lineage>
</organism>
<dbReference type="Gene3D" id="3.40.950.10">
    <property type="entry name" value="Fe-only Hydrogenase (Larger Subunit), Chain L, domain 3"/>
    <property type="match status" value="1"/>
</dbReference>
<dbReference type="AlphaFoldDB" id="A0A9D1E7N9"/>
<name>A0A9D1E7N9_9FIRM</name>
<dbReference type="InterPro" id="IPR036991">
    <property type="entry name" value="Fe_hydrogenase_ssu_sf"/>
</dbReference>
<dbReference type="InterPro" id="IPR004108">
    <property type="entry name" value="Fe_hydrogenase_lsu_C"/>
</dbReference>
<dbReference type="Proteomes" id="UP000823912">
    <property type="component" value="Unassembled WGS sequence"/>
</dbReference>
<comment type="caution">
    <text evidence="2">The sequence shown here is derived from an EMBL/GenBank/DDBJ whole genome shotgun (WGS) entry which is preliminary data.</text>
</comment>
<dbReference type="SMART" id="SM00902">
    <property type="entry name" value="Fe_hyd_SSU"/>
    <property type="match status" value="1"/>
</dbReference>
<reference evidence="2" key="2">
    <citation type="journal article" date="2021" name="PeerJ">
        <title>Extensive microbial diversity within the chicken gut microbiome revealed by metagenomics and culture.</title>
        <authorList>
            <person name="Gilroy R."/>
            <person name="Ravi A."/>
            <person name="Getino M."/>
            <person name="Pursley I."/>
            <person name="Horton D.L."/>
            <person name="Alikhan N.F."/>
            <person name="Baker D."/>
            <person name="Gharbi K."/>
            <person name="Hall N."/>
            <person name="Watson M."/>
            <person name="Adriaenssens E.M."/>
            <person name="Foster-Nyarko E."/>
            <person name="Jarju S."/>
            <person name="Secka A."/>
            <person name="Antonio M."/>
            <person name="Oren A."/>
            <person name="Chaudhuri R.R."/>
            <person name="La Ragione R."/>
            <person name="Hildebrand F."/>
            <person name="Pallen M.J."/>
        </authorList>
    </citation>
    <scope>NUCLEOTIDE SEQUENCE</scope>
    <source>
        <strain evidence="2">ChiSjej5B23-6657</strain>
    </source>
</reference>
<gene>
    <name evidence="2" type="ORF">IAA55_01435</name>
</gene>